<protein>
    <recommendedName>
        <fullName evidence="4">Exocyst complex component SEC5</fullName>
    </recommendedName>
</protein>
<dbReference type="GO" id="GO:0000145">
    <property type="term" value="C:exocyst"/>
    <property type="evidence" value="ECO:0007669"/>
    <property type="project" value="UniProtKB-UniRule"/>
</dbReference>
<keyword evidence="4" id="KW-0653">Protein transport</keyword>
<dbReference type="GO" id="GO:0006893">
    <property type="term" value="P:Golgi to plasma membrane transport"/>
    <property type="evidence" value="ECO:0007669"/>
    <property type="project" value="UniProtKB-UniRule"/>
</dbReference>
<feature type="compositionally biased region" description="Gly residues" evidence="5">
    <location>
        <begin position="1"/>
        <end position="19"/>
    </location>
</feature>
<dbReference type="OrthoDB" id="26242at2759"/>
<proteinExistence type="inferred from homology"/>
<dbReference type="GO" id="GO:0006887">
    <property type="term" value="P:exocytosis"/>
    <property type="evidence" value="ECO:0007669"/>
    <property type="project" value="UniProtKB-KW"/>
</dbReference>
<sequence>MQGLGGGGVAPLRPGGGGRPSLEPRSQQRPSLTDVNSRRPSNNAPSSSRRPSRNGQSNGNDFDEFDKVNNGDLAWQNDEQAMLSLYGITTLAPTEWQDAEAVDGAFSETGQPTTAAAAAKGDEQDPLGLMRGGVLASNPDLPADLRSAVLLHSKTFDPKVFLSTVHPNATFKDLNKGRDRLKDSLEQRSGALKLLVQAEWDRFVSVKAATESESPTNLLLLILDLIADHRHPDASTAVYEEMRQPRGPLASDADHGVKQIRETLKVASTRADNVFQPILDARTKAERLKSTLGVFERSKFFFNLPTILGEAVEDGRYEVALQAYKQGRYILASRPAQLLGLPVATTPQQQQQQKRIYDKVWGQVEKIIGDLRATLGKRLRDTRRGLDEVEKTIVILLELDPTDDPVWIFFDTQHRHILQLLRTSAEASTSRIRIAMDHATDEMSAPDWDRKSAADLRTCVASLEALDGEGVRENAAGSDVWRLIYDLVRNLNEVILQNLPSFWKVAKGYMEGKYQKKVSSNPSSHPGVRRSPTQCRVMSQDIVTLYVSLLSVFFGLSSAGASPPMPSDPADPNALPPLPSFVPPNANATSNCHWLLRTLHEMVDCASDLTALELAGEASQSLKELVGTSRWRFEEAICSSWVRDAKVFFRLETWYPDPDEPSTTAYLRQVAAFQRFCAISAYRIAGGTEERAQALMGSNASSNPSNQPSSRSRSDVSLPTEFVKKIQAAFLDGLYAFLDGLVHVAFSDPEHIFASPAQGSKNATNATARRNLVTTGEDGRSKEVDIRNVDIRVLLTVSNLTHLRETSIPRIINQFQSAFKIDMEADVQMLMDVTEQLDKILFDDYVKRKSADVARILRKGVLGGTVDWFEAAKPTEVHPFIYDALLSLVLVHAQVSATARPLVARTLGSLVEELANVALDAFGKVERFGMGGMLQATLEIEFMHQTLSQHVSPLADSTLQSIYKTISQSYYRRPTPDSAQELQKELEGLKRTLVASRRATALQFLCFRKPSAAKKDTASGGGGGEVVSSPVPGSPAPPVRELNRTRRAAMPSPSGLASLPEG</sequence>
<keyword evidence="3 4" id="KW-0268">Exocytosis</keyword>
<evidence type="ECO:0000256" key="4">
    <source>
        <dbReference type="RuleBase" id="RU365069"/>
    </source>
</evidence>
<name>A0A238F5Q7_9BASI</name>
<dbReference type="GO" id="GO:0015031">
    <property type="term" value="P:protein transport"/>
    <property type="evidence" value="ECO:0007669"/>
    <property type="project" value="UniProtKB-KW"/>
</dbReference>
<evidence type="ECO:0000259" key="6">
    <source>
        <dbReference type="Pfam" id="PF15469"/>
    </source>
</evidence>
<feature type="region of interest" description="Disordered" evidence="5">
    <location>
        <begin position="1012"/>
        <end position="1062"/>
    </location>
</feature>
<dbReference type="STRING" id="269621.A0A238F5Q7"/>
<evidence type="ECO:0000256" key="1">
    <source>
        <dbReference type="ARBA" id="ARBA00010578"/>
    </source>
</evidence>
<feature type="region of interest" description="Disordered" evidence="5">
    <location>
        <begin position="695"/>
        <end position="715"/>
    </location>
</feature>
<feature type="compositionally biased region" description="Low complexity" evidence="5">
    <location>
        <begin position="698"/>
        <end position="711"/>
    </location>
</feature>
<evidence type="ECO:0000313" key="8">
    <source>
        <dbReference type="Proteomes" id="UP000198372"/>
    </source>
</evidence>
<evidence type="ECO:0000256" key="5">
    <source>
        <dbReference type="SAM" id="MobiDB-lite"/>
    </source>
</evidence>
<dbReference type="Pfam" id="PF15469">
    <property type="entry name" value="Sec5"/>
    <property type="match status" value="1"/>
</dbReference>
<evidence type="ECO:0000313" key="7">
    <source>
        <dbReference type="EMBL" id="SCV68475.1"/>
    </source>
</evidence>
<keyword evidence="2 4" id="KW-0813">Transport</keyword>
<feature type="region of interest" description="Disordered" evidence="5">
    <location>
        <begin position="1"/>
        <end position="68"/>
    </location>
</feature>
<comment type="function">
    <text evidence="4">Component of the exocyst complex involved in the docking of exocytic vesicles with fusion sites on the plasma membrane.</text>
</comment>
<reference evidence="8" key="1">
    <citation type="submission" date="2016-09" db="EMBL/GenBank/DDBJ databases">
        <authorList>
            <person name="Jeantristanb JTB J.-T."/>
            <person name="Ricardo R."/>
        </authorList>
    </citation>
    <scope>NUCLEOTIDE SEQUENCE [LARGE SCALE GENOMIC DNA]</scope>
</reference>
<comment type="similarity">
    <text evidence="1 4">Belongs to the SEC5 family.</text>
</comment>
<feature type="domain" description="Exocyst complex component EXOC2/Sec5 N-terminal" evidence="6">
    <location>
        <begin position="124"/>
        <end position="1007"/>
    </location>
</feature>
<organism evidence="7 8">
    <name type="scientific">Microbotryum intermedium</name>
    <dbReference type="NCBI Taxonomy" id="269621"/>
    <lineage>
        <taxon>Eukaryota</taxon>
        <taxon>Fungi</taxon>
        <taxon>Dikarya</taxon>
        <taxon>Basidiomycota</taxon>
        <taxon>Pucciniomycotina</taxon>
        <taxon>Microbotryomycetes</taxon>
        <taxon>Microbotryales</taxon>
        <taxon>Microbotryaceae</taxon>
        <taxon>Microbotryum</taxon>
    </lineage>
</organism>
<dbReference type="PANTHER" id="PTHR13043">
    <property type="entry name" value="EXOCYST COMPLEX COMPONENT SEC5"/>
    <property type="match status" value="1"/>
</dbReference>
<dbReference type="InterPro" id="IPR039481">
    <property type="entry name" value="EXOC2/Sec5_N_dom"/>
</dbReference>
<evidence type="ECO:0000256" key="2">
    <source>
        <dbReference type="ARBA" id="ARBA00022448"/>
    </source>
</evidence>
<accession>A0A238F5Q7</accession>
<gene>
    <name evidence="7" type="ORF">BQ2448_596</name>
</gene>
<dbReference type="Proteomes" id="UP000198372">
    <property type="component" value="Unassembled WGS sequence"/>
</dbReference>
<comment type="subunit">
    <text evidence="4">Component of the exocyst complex.</text>
</comment>
<dbReference type="EMBL" id="FMSP01000003">
    <property type="protein sequence ID" value="SCV68475.1"/>
    <property type="molecule type" value="Genomic_DNA"/>
</dbReference>
<dbReference type="AlphaFoldDB" id="A0A238F5Q7"/>
<evidence type="ECO:0000256" key="3">
    <source>
        <dbReference type="ARBA" id="ARBA00022483"/>
    </source>
</evidence>
<dbReference type="InterPro" id="IPR029175">
    <property type="entry name" value="EXOC2/Sec5"/>
</dbReference>
<feature type="compositionally biased region" description="Low complexity" evidence="5">
    <location>
        <begin position="38"/>
        <end position="60"/>
    </location>
</feature>
<keyword evidence="8" id="KW-1185">Reference proteome</keyword>
<dbReference type="PANTHER" id="PTHR13043:SF1">
    <property type="entry name" value="EXOCYST COMPLEX COMPONENT 2"/>
    <property type="match status" value="1"/>
</dbReference>